<sequence>MARCLILDEPEIGKALSENKYIIREIKNLIKGQ</sequence>
<reference evidence="1 2" key="1">
    <citation type="journal article" date="2017" name="FEMS Microbiol. Ecol.">
        <title>Reconstructed genomes of novel Dehalococcoides mccartyi strains from 1,2,3,4-tetrachlorodibenzo-p-dioxin-dechlorinating enrichment cultures reveal divergent reductive dehalogenase gene profiles.</title>
        <authorList>
            <person name="Dam H.T."/>
            <person name="Vollmers J."/>
            <person name="Kaster A.K."/>
            <person name="Haggblom M.M."/>
        </authorList>
    </citation>
    <scope>NUCLEOTIDE SEQUENCE [LARGE SCALE GENOMIC DNA]</scope>
    <source>
        <strain evidence="1 2">H1-3-2.001</strain>
    </source>
</reference>
<proteinExistence type="predicted"/>
<organism evidence="1 2">
    <name type="scientific">Dehalococcoides mccartyi</name>
    <dbReference type="NCBI Taxonomy" id="61435"/>
    <lineage>
        <taxon>Bacteria</taxon>
        <taxon>Bacillati</taxon>
        <taxon>Chloroflexota</taxon>
        <taxon>Dehalococcoidia</taxon>
        <taxon>Dehalococcoidales</taxon>
        <taxon>Dehalococcoidaceae</taxon>
        <taxon>Dehalococcoides</taxon>
    </lineage>
</organism>
<dbReference type="AlphaFoldDB" id="A0A2J1DS67"/>
<comment type="caution">
    <text evidence="1">The sequence shown here is derived from an EMBL/GenBank/DDBJ whole genome shotgun (WGS) entry which is preliminary data.</text>
</comment>
<evidence type="ECO:0000313" key="1">
    <source>
        <dbReference type="EMBL" id="PKH44970.1"/>
    </source>
</evidence>
<evidence type="ECO:0000313" key="2">
    <source>
        <dbReference type="Proteomes" id="UP000233649"/>
    </source>
</evidence>
<gene>
    <name evidence="1" type="ORF">CVH13_01673</name>
</gene>
<name>A0A2J1DS67_9CHLR</name>
<protein>
    <submittedName>
        <fullName evidence="1">Uncharacterized protein</fullName>
    </submittedName>
</protein>
<dbReference type="Proteomes" id="UP000233649">
    <property type="component" value="Unassembled WGS sequence"/>
</dbReference>
<accession>A0A2J1DS67</accession>
<dbReference type="EMBL" id="PHFD01000396">
    <property type="protein sequence ID" value="PKH44970.1"/>
    <property type="molecule type" value="Genomic_DNA"/>
</dbReference>